<evidence type="ECO:0000256" key="3">
    <source>
        <dbReference type="ARBA" id="ARBA00022741"/>
    </source>
</evidence>
<dbReference type="RefSeq" id="WP_148971654.1">
    <property type="nucleotide sequence ID" value="NZ_CP043316.1"/>
</dbReference>
<dbReference type="SUPFAM" id="SSF52540">
    <property type="entry name" value="P-loop containing nucleoside triphosphate hydrolases"/>
    <property type="match status" value="1"/>
</dbReference>
<dbReference type="CDD" id="cd04867">
    <property type="entry name" value="TGS_YchF_OLA1"/>
    <property type="match status" value="1"/>
</dbReference>
<dbReference type="InterPro" id="IPR004396">
    <property type="entry name" value="ATPase_YchF/OLA1"/>
</dbReference>
<keyword evidence="2" id="KW-0479">Metal-binding</keyword>
<dbReference type="PANTHER" id="PTHR23305">
    <property type="entry name" value="OBG GTPASE FAMILY"/>
    <property type="match status" value="1"/>
</dbReference>
<dbReference type="PIRSF" id="PIRSF006641">
    <property type="entry name" value="CHP00092"/>
    <property type="match status" value="1"/>
</dbReference>
<dbReference type="AlphaFoldDB" id="A0A5C0UER3"/>
<dbReference type="GO" id="GO:0016887">
    <property type="term" value="F:ATP hydrolysis activity"/>
    <property type="evidence" value="ECO:0007669"/>
    <property type="project" value="UniProtKB-UniRule"/>
</dbReference>
<dbReference type="PROSITE" id="PS51880">
    <property type="entry name" value="TGS"/>
    <property type="match status" value="1"/>
</dbReference>
<organism evidence="9 10">
    <name type="scientific">Candidatus Cytomitobacter primus</name>
    <dbReference type="NCBI Taxonomy" id="2066024"/>
    <lineage>
        <taxon>Bacteria</taxon>
        <taxon>Pseudomonadati</taxon>
        <taxon>Pseudomonadota</taxon>
        <taxon>Alphaproteobacteria</taxon>
        <taxon>Holosporales</taxon>
        <taxon>Holosporaceae</taxon>
        <taxon>Candidatus Cytomitobacter</taxon>
    </lineage>
</organism>
<evidence type="ECO:0000256" key="4">
    <source>
        <dbReference type="ARBA" id="ARBA00022840"/>
    </source>
</evidence>
<dbReference type="InterPro" id="IPR004095">
    <property type="entry name" value="TGS"/>
</dbReference>
<dbReference type="Pfam" id="PF06071">
    <property type="entry name" value="YchF-GTPase_C"/>
    <property type="match status" value="1"/>
</dbReference>
<comment type="function">
    <text evidence="6">ATPase that binds to both the 70S ribosome and the 50S ribosomal subunit in a nucleotide-independent manner.</text>
</comment>
<dbReference type="InterPro" id="IPR041706">
    <property type="entry name" value="YchF_N"/>
</dbReference>
<dbReference type="GO" id="GO:0046872">
    <property type="term" value="F:metal ion binding"/>
    <property type="evidence" value="ECO:0007669"/>
    <property type="project" value="UniProtKB-KW"/>
</dbReference>
<dbReference type="GO" id="GO:0043023">
    <property type="term" value="F:ribosomal large subunit binding"/>
    <property type="evidence" value="ECO:0007669"/>
    <property type="project" value="UniProtKB-UniRule"/>
</dbReference>
<dbReference type="CDD" id="cd01900">
    <property type="entry name" value="YchF"/>
    <property type="match status" value="1"/>
</dbReference>
<dbReference type="KEGG" id="cpri:FZC34_01275"/>
<name>A0A5C0UER3_9PROT</name>
<keyword evidence="4 6" id="KW-0067">ATP-binding</keyword>
<dbReference type="PRINTS" id="PR00326">
    <property type="entry name" value="GTP1OBG"/>
</dbReference>
<dbReference type="SUPFAM" id="SSF81271">
    <property type="entry name" value="TGS-like"/>
    <property type="match status" value="1"/>
</dbReference>
<comment type="cofactor">
    <cofactor evidence="1">
        <name>Mg(2+)</name>
        <dbReference type="ChEBI" id="CHEBI:18420"/>
    </cofactor>
</comment>
<dbReference type="InterPro" id="IPR031167">
    <property type="entry name" value="G_OBG"/>
</dbReference>
<protein>
    <recommendedName>
        <fullName evidence="6">Ribosome-binding ATPase YchF</fullName>
    </recommendedName>
</protein>
<dbReference type="GO" id="GO:0005525">
    <property type="term" value="F:GTP binding"/>
    <property type="evidence" value="ECO:0007669"/>
    <property type="project" value="InterPro"/>
</dbReference>
<dbReference type="InterPro" id="IPR013029">
    <property type="entry name" value="YchF_C"/>
</dbReference>
<dbReference type="EMBL" id="CP043316">
    <property type="protein sequence ID" value="QEK38538.1"/>
    <property type="molecule type" value="Genomic_DNA"/>
</dbReference>
<dbReference type="InterPro" id="IPR012675">
    <property type="entry name" value="Beta-grasp_dom_sf"/>
</dbReference>
<evidence type="ECO:0000256" key="6">
    <source>
        <dbReference type="HAMAP-Rule" id="MF_00944"/>
    </source>
</evidence>
<keyword evidence="10" id="KW-1185">Reference proteome</keyword>
<dbReference type="PROSITE" id="PS51710">
    <property type="entry name" value="G_OBG"/>
    <property type="match status" value="1"/>
</dbReference>
<evidence type="ECO:0000259" key="7">
    <source>
        <dbReference type="PROSITE" id="PS51710"/>
    </source>
</evidence>
<evidence type="ECO:0000313" key="10">
    <source>
        <dbReference type="Proteomes" id="UP000325004"/>
    </source>
</evidence>
<keyword evidence="3 6" id="KW-0547">Nucleotide-binding</keyword>
<dbReference type="InterPro" id="IPR012676">
    <property type="entry name" value="TGS-like"/>
</dbReference>
<gene>
    <name evidence="6 9" type="primary">ychF</name>
    <name evidence="9" type="ORF">FZC34_01275</name>
</gene>
<dbReference type="Gene3D" id="1.10.150.300">
    <property type="entry name" value="TGS-like domain"/>
    <property type="match status" value="1"/>
</dbReference>
<dbReference type="GO" id="GO:0005737">
    <property type="term" value="C:cytoplasm"/>
    <property type="evidence" value="ECO:0007669"/>
    <property type="project" value="TreeGrafter"/>
</dbReference>
<evidence type="ECO:0000313" key="9">
    <source>
        <dbReference type="EMBL" id="QEK38538.1"/>
    </source>
</evidence>
<evidence type="ECO:0000259" key="8">
    <source>
        <dbReference type="PROSITE" id="PS51880"/>
    </source>
</evidence>
<proteinExistence type="inferred from homology"/>
<accession>A0A5C0UER3</accession>
<dbReference type="FunFam" id="3.10.20.30:FF:000001">
    <property type="entry name" value="Ribosome-binding ATPase YchF"/>
    <property type="match status" value="1"/>
</dbReference>
<feature type="binding site" evidence="6">
    <location>
        <begin position="12"/>
        <end position="17"/>
    </location>
    <ligand>
        <name>ATP</name>
        <dbReference type="ChEBI" id="CHEBI:30616"/>
    </ligand>
</feature>
<comment type="similarity">
    <text evidence="6">Belongs to the TRAFAC class OBG-HflX-like GTPase superfamily. OBG GTPase family. YchF/OLA1 subfamily.</text>
</comment>
<dbReference type="InterPro" id="IPR006073">
    <property type="entry name" value="GTP-bd"/>
</dbReference>
<dbReference type="PANTHER" id="PTHR23305:SF18">
    <property type="entry name" value="OBG-TYPE G DOMAIN-CONTAINING PROTEIN"/>
    <property type="match status" value="1"/>
</dbReference>
<dbReference type="NCBIfam" id="TIGR00092">
    <property type="entry name" value="redox-regulated ATPase YchF"/>
    <property type="match status" value="1"/>
</dbReference>
<feature type="domain" description="TGS" evidence="8">
    <location>
        <begin position="274"/>
        <end position="357"/>
    </location>
</feature>
<dbReference type="OrthoDB" id="9810373at2"/>
<dbReference type="Pfam" id="PF01926">
    <property type="entry name" value="MMR_HSR1"/>
    <property type="match status" value="1"/>
</dbReference>
<keyword evidence="5" id="KW-0460">Magnesium</keyword>
<dbReference type="Proteomes" id="UP000325004">
    <property type="component" value="Chromosome"/>
</dbReference>
<evidence type="ECO:0000256" key="2">
    <source>
        <dbReference type="ARBA" id="ARBA00022723"/>
    </source>
</evidence>
<dbReference type="InterPro" id="IPR027417">
    <property type="entry name" value="P-loop_NTPase"/>
</dbReference>
<reference evidence="9 10" key="1">
    <citation type="submission" date="2019-08" db="EMBL/GenBank/DDBJ databases">
        <title>Highly reduced genomes of protist endosymbionts show evolutionary convergence.</title>
        <authorList>
            <person name="George E."/>
            <person name="Husnik F."/>
            <person name="Tashyreva D."/>
            <person name="Prokopchuk G."/>
            <person name="Horak A."/>
            <person name="Kwong W.K."/>
            <person name="Lukes J."/>
            <person name="Keeling P.J."/>
        </authorList>
    </citation>
    <scope>NUCLEOTIDE SEQUENCE [LARGE SCALE GENOMIC DNA]</scope>
    <source>
        <strain evidence="9">1604LC</strain>
    </source>
</reference>
<sequence length="359" mass="40091">MGFACGCVGLPNVGKSTLFNVLLKKAVAEASNYAFCTVEPNKGHVAVSDARLEMLSKVEGSKKIIFPTLTCIDIAGLIKGASEGQGLGNKFLGHIRQVDLIMHVARCFDDKEITHVEGKIDPVADIELVETELILADIELLEKWLNKKADRNLRTKEEMSLAKKAIDLLSKGIYLSSVEFEDKDKNWLKTMGVITILPKFYIANLAEEDVQNGNNHLDSLKAAYPNEIIIPVSAKLEESFLDLDEKEQQEMYEMYNLKENGLNYVLKTGYKMLNLQTYFTVGPKEARGWTITKDSTAPEAAGVIHTDFERGFISADVISYEDFIECNGSQEAKIQGKIRQEGKKYIVQDGDICNFKFNV</sequence>
<evidence type="ECO:0000256" key="5">
    <source>
        <dbReference type="ARBA" id="ARBA00022842"/>
    </source>
</evidence>
<dbReference type="HAMAP" id="MF_00944">
    <property type="entry name" value="YchF_OLA1_ATPase"/>
    <property type="match status" value="1"/>
</dbReference>
<dbReference type="InterPro" id="IPR023192">
    <property type="entry name" value="TGS-like_dom_sf"/>
</dbReference>
<dbReference type="GO" id="GO:0005524">
    <property type="term" value="F:ATP binding"/>
    <property type="evidence" value="ECO:0007669"/>
    <property type="project" value="UniProtKB-UniRule"/>
</dbReference>
<dbReference type="Gene3D" id="3.10.20.30">
    <property type="match status" value="1"/>
</dbReference>
<feature type="domain" description="OBG-type G" evidence="7">
    <location>
        <begin position="3"/>
        <end position="252"/>
    </location>
</feature>
<dbReference type="Gene3D" id="3.40.50.300">
    <property type="entry name" value="P-loop containing nucleotide triphosphate hydrolases"/>
    <property type="match status" value="1"/>
</dbReference>
<evidence type="ECO:0000256" key="1">
    <source>
        <dbReference type="ARBA" id="ARBA00001946"/>
    </source>
</evidence>